<protein>
    <recommendedName>
        <fullName evidence="3">Agamous-like MADS-box protein AGL18</fullName>
    </recommendedName>
</protein>
<sequence length="198" mass="23095">MKPVLLKKKVKGSRSDRTKKVGVVLCDFCGSKRHEHKQGHDDDDDSLSMESELKMLRLLNRRMSGKDLEGLSFAEFKKLKTHLEESTLVVEEEMSKRQVIVEEDMSKRPHLLKNKREGGDVEAMMTSSREKQDDAQSRLQIAYERQRAESPQSELERLWLWKERMSCRGLGDMTFSELCLLQTQMWQGLIRMMSFSPL</sequence>
<accession>A0A8T2A6R4</accession>
<keyword evidence="2" id="KW-1185">Reference proteome</keyword>
<organism evidence="1 2">
    <name type="scientific">Arabidopsis thaliana x Arabidopsis arenosa</name>
    <dbReference type="NCBI Taxonomy" id="1240361"/>
    <lineage>
        <taxon>Eukaryota</taxon>
        <taxon>Viridiplantae</taxon>
        <taxon>Streptophyta</taxon>
        <taxon>Embryophyta</taxon>
        <taxon>Tracheophyta</taxon>
        <taxon>Spermatophyta</taxon>
        <taxon>Magnoliopsida</taxon>
        <taxon>eudicotyledons</taxon>
        <taxon>Gunneridae</taxon>
        <taxon>Pentapetalae</taxon>
        <taxon>rosids</taxon>
        <taxon>malvids</taxon>
        <taxon>Brassicales</taxon>
        <taxon>Brassicaceae</taxon>
        <taxon>Camelineae</taxon>
        <taxon>Arabidopsis</taxon>
    </lineage>
</organism>
<evidence type="ECO:0000313" key="2">
    <source>
        <dbReference type="Proteomes" id="UP000694240"/>
    </source>
</evidence>
<name>A0A8T2A6R4_9BRAS</name>
<reference evidence="1 2" key="1">
    <citation type="submission" date="2020-12" db="EMBL/GenBank/DDBJ databases">
        <title>Concerted genomic and epigenomic changes stabilize Arabidopsis allopolyploids.</title>
        <authorList>
            <person name="Chen Z."/>
        </authorList>
    </citation>
    <scope>NUCLEOTIDE SEQUENCE [LARGE SCALE GENOMIC DNA]</scope>
    <source>
        <strain evidence="1">Allo738</strain>
        <tissue evidence="1">Leaf</tissue>
    </source>
</reference>
<evidence type="ECO:0008006" key="3">
    <source>
        <dbReference type="Google" id="ProtNLM"/>
    </source>
</evidence>
<proteinExistence type="predicted"/>
<dbReference type="AlphaFoldDB" id="A0A8T2A6R4"/>
<comment type="caution">
    <text evidence="1">The sequence shown here is derived from an EMBL/GenBank/DDBJ whole genome shotgun (WGS) entry which is preliminary data.</text>
</comment>
<dbReference type="Proteomes" id="UP000694240">
    <property type="component" value="Chromosome 9"/>
</dbReference>
<dbReference type="EMBL" id="JAEFBK010000009">
    <property type="protein sequence ID" value="KAG7569243.1"/>
    <property type="molecule type" value="Genomic_DNA"/>
</dbReference>
<evidence type="ECO:0000313" key="1">
    <source>
        <dbReference type="EMBL" id="KAG7569243.1"/>
    </source>
</evidence>
<gene>
    <name evidence="1" type="ORF">ISN45_Aa04g019840</name>
</gene>